<dbReference type="Proteomes" id="UP001346149">
    <property type="component" value="Unassembled WGS sequence"/>
</dbReference>
<dbReference type="AlphaFoldDB" id="A0AAN7LQS2"/>
<evidence type="ECO:0000313" key="1">
    <source>
        <dbReference type="EMBL" id="KAK4789284.1"/>
    </source>
</evidence>
<name>A0AAN7LQS2_TRANT</name>
<organism evidence="1 2">
    <name type="scientific">Trapa natans</name>
    <name type="common">Water chestnut</name>
    <dbReference type="NCBI Taxonomy" id="22666"/>
    <lineage>
        <taxon>Eukaryota</taxon>
        <taxon>Viridiplantae</taxon>
        <taxon>Streptophyta</taxon>
        <taxon>Embryophyta</taxon>
        <taxon>Tracheophyta</taxon>
        <taxon>Spermatophyta</taxon>
        <taxon>Magnoliopsida</taxon>
        <taxon>eudicotyledons</taxon>
        <taxon>Gunneridae</taxon>
        <taxon>Pentapetalae</taxon>
        <taxon>rosids</taxon>
        <taxon>malvids</taxon>
        <taxon>Myrtales</taxon>
        <taxon>Lythraceae</taxon>
        <taxon>Trapa</taxon>
    </lineage>
</organism>
<accession>A0AAN7LQS2</accession>
<proteinExistence type="predicted"/>
<keyword evidence="2" id="KW-1185">Reference proteome</keyword>
<reference evidence="1 2" key="1">
    <citation type="journal article" date="2023" name="Hortic Res">
        <title>Pangenome of water caltrop reveals structural variations and asymmetric subgenome divergence after allopolyploidization.</title>
        <authorList>
            <person name="Zhang X."/>
            <person name="Chen Y."/>
            <person name="Wang L."/>
            <person name="Yuan Y."/>
            <person name="Fang M."/>
            <person name="Shi L."/>
            <person name="Lu R."/>
            <person name="Comes H.P."/>
            <person name="Ma Y."/>
            <person name="Chen Y."/>
            <person name="Huang G."/>
            <person name="Zhou Y."/>
            <person name="Zheng Z."/>
            <person name="Qiu Y."/>
        </authorList>
    </citation>
    <scope>NUCLEOTIDE SEQUENCE [LARGE SCALE GENOMIC DNA]</scope>
    <source>
        <strain evidence="1">F231</strain>
    </source>
</reference>
<evidence type="ECO:0000313" key="2">
    <source>
        <dbReference type="Proteomes" id="UP001346149"/>
    </source>
</evidence>
<sequence length="91" mass="10254">MGGSRQGEETHGSTDFCLAEVLINRQVGMMQQEDELCKCRSGAWEYNKPGITMKKAAFQKTITIQVNCRRYEISSSNSSLFARQGQKTQND</sequence>
<comment type="caution">
    <text evidence="1">The sequence shown here is derived from an EMBL/GenBank/DDBJ whole genome shotgun (WGS) entry which is preliminary data.</text>
</comment>
<dbReference type="EMBL" id="JAXQNO010000011">
    <property type="protein sequence ID" value="KAK4789284.1"/>
    <property type="molecule type" value="Genomic_DNA"/>
</dbReference>
<protein>
    <submittedName>
        <fullName evidence="1">Uncharacterized protein</fullName>
    </submittedName>
</protein>
<gene>
    <name evidence="1" type="ORF">SAY86_020603</name>
</gene>